<gene>
    <name evidence="9" type="ORF">FD50_GL000609</name>
</gene>
<feature type="transmembrane region" description="Helical" evidence="8">
    <location>
        <begin position="51"/>
        <end position="74"/>
    </location>
</feature>
<dbReference type="PANTHER" id="PTHR21716">
    <property type="entry name" value="TRANSMEMBRANE PROTEIN"/>
    <property type="match status" value="1"/>
</dbReference>
<dbReference type="PATRIC" id="fig|1423801.4.peg.618"/>
<dbReference type="STRING" id="1423801.FD50_GL000609"/>
<feature type="transmembrane region" description="Helical" evidence="8">
    <location>
        <begin position="176"/>
        <end position="198"/>
    </location>
</feature>
<sequence length="396" mass="45016">MFGGFFMDKESRWIRFLGGRNLVFTLLVLGMLGAVIFLYSKVDFIFKPLTMTLTIILPPVIFGLILFYLINPLVVRLERFLKRTWIITVIYLLILGLLVFGGIELIIAARTQTLDLVRHLPQIMRGFQRNVDHLTATLPYTKELEQMLSDVDLSGMKISSFAQKYFQSGVHGFSGVFSALSTMLLTIVVGPIIAFFLLRDKEKFFTSVRRLVPPVFRRDFTEFGKIVDQQIGGYLKGQIIASAILGLLYWPSFLLIGLHYSGVLALAAGILSIVPYVGSFAAFLPGLIIAFQGSLWLAVKFTLVWFIIQFLHGQLVVPRIMGDNLQLHMITVLLVLLVMGDLLGLVGVVFGIPIYCFIKAFSIYLFRHFKQRYNRFYGGKGRYEETEFSKEEYLKK</sequence>
<name>A0A0R1UZL5_9LACO</name>
<evidence type="ECO:0000256" key="3">
    <source>
        <dbReference type="ARBA" id="ARBA00022448"/>
    </source>
</evidence>
<comment type="caution">
    <text evidence="9">The sequence shown here is derived from an EMBL/GenBank/DDBJ whole genome shotgun (WGS) entry which is preliminary data.</text>
</comment>
<feature type="transmembrane region" description="Helical" evidence="8">
    <location>
        <begin position="86"/>
        <end position="109"/>
    </location>
</feature>
<keyword evidence="4" id="KW-1003">Cell membrane</keyword>
<keyword evidence="10" id="KW-1185">Reference proteome</keyword>
<dbReference type="GO" id="GO:0055085">
    <property type="term" value="P:transmembrane transport"/>
    <property type="evidence" value="ECO:0007669"/>
    <property type="project" value="TreeGrafter"/>
</dbReference>
<evidence type="ECO:0008006" key="11">
    <source>
        <dbReference type="Google" id="ProtNLM"/>
    </source>
</evidence>
<dbReference type="PANTHER" id="PTHR21716:SF53">
    <property type="entry name" value="PERMEASE PERM-RELATED"/>
    <property type="match status" value="1"/>
</dbReference>
<dbReference type="EMBL" id="AZFQ01000036">
    <property type="protein sequence ID" value="KRL98796.1"/>
    <property type="molecule type" value="Genomic_DNA"/>
</dbReference>
<evidence type="ECO:0000256" key="1">
    <source>
        <dbReference type="ARBA" id="ARBA00004651"/>
    </source>
</evidence>
<evidence type="ECO:0000256" key="5">
    <source>
        <dbReference type="ARBA" id="ARBA00022692"/>
    </source>
</evidence>
<comment type="similarity">
    <text evidence="2">Belongs to the autoinducer-2 exporter (AI-2E) (TC 2.A.86) family.</text>
</comment>
<evidence type="ECO:0000256" key="7">
    <source>
        <dbReference type="ARBA" id="ARBA00023136"/>
    </source>
</evidence>
<comment type="subcellular location">
    <subcellularLocation>
        <location evidence="1">Cell membrane</location>
        <topology evidence="1">Multi-pass membrane protein</topology>
    </subcellularLocation>
</comment>
<dbReference type="InterPro" id="IPR002549">
    <property type="entry name" value="AI-2E-like"/>
</dbReference>
<dbReference type="AlphaFoldDB" id="A0A0R1UZL5"/>
<evidence type="ECO:0000256" key="2">
    <source>
        <dbReference type="ARBA" id="ARBA00009773"/>
    </source>
</evidence>
<reference evidence="9 10" key="1">
    <citation type="journal article" date="2015" name="Genome Announc.">
        <title>Expanding the biotechnology potential of lactobacilli through comparative genomics of 213 strains and associated genera.</title>
        <authorList>
            <person name="Sun Z."/>
            <person name="Harris H.M."/>
            <person name="McCann A."/>
            <person name="Guo C."/>
            <person name="Argimon S."/>
            <person name="Zhang W."/>
            <person name="Yang X."/>
            <person name="Jeffery I.B."/>
            <person name="Cooney J.C."/>
            <person name="Kagawa T.F."/>
            <person name="Liu W."/>
            <person name="Song Y."/>
            <person name="Salvetti E."/>
            <person name="Wrobel A."/>
            <person name="Rasinkangas P."/>
            <person name="Parkhill J."/>
            <person name="Rea M.C."/>
            <person name="O'Sullivan O."/>
            <person name="Ritari J."/>
            <person name="Douillard F.P."/>
            <person name="Paul Ross R."/>
            <person name="Yang R."/>
            <person name="Briner A.E."/>
            <person name="Felis G.E."/>
            <person name="de Vos W.M."/>
            <person name="Barrangou R."/>
            <person name="Klaenhammer T.R."/>
            <person name="Caufield P.W."/>
            <person name="Cui Y."/>
            <person name="Zhang H."/>
            <person name="O'Toole P.W."/>
        </authorList>
    </citation>
    <scope>NUCLEOTIDE SEQUENCE [LARGE SCALE GENOMIC DNA]</scope>
    <source>
        <strain evidence="9 10">DSM 16230</strain>
    </source>
</reference>
<feature type="transmembrane region" description="Helical" evidence="8">
    <location>
        <begin position="303"/>
        <end position="322"/>
    </location>
</feature>
<accession>A0A0R1UZL5</accession>
<dbReference type="Pfam" id="PF01594">
    <property type="entry name" value="AI-2E_transport"/>
    <property type="match status" value="1"/>
</dbReference>
<keyword evidence="5 8" id="KW-0812">Transmembrane</keyword>
<evidence type="ECO:0000256" key="6">
    <source>
        <dbReference type="ARBA" id="ARBA00022989"/>
    </source>
</evidence>
<keyword evidence="6 8" id="KW-1133">Transmembrane helix</keyword>
<dbReference type="GO" id="GO:0005886">
    <property type="term" value="C:plasma membrane"/>
    <property type="evidence" value="ECO:0007669"/>
    <property type="project" value="UniProtKB-SubCell"/>
</dbReference>
<evidence type="ECO:0000256" key="4">
    <source>
        <dbReference type="ARBA" id="ARBA00022475"/>
    </source>
</evidence>
<keyword evidence="7 8" id="KW-0472">Membrane</keyword>
<feature type="transmembrane region" description="Helical" evidence="8">
    <location>
        <begin position="342"/>
        <end position="366"/>
    </location>
</feature>
<evidence type="ECO:0000313" key="9">
    <source>
        <dbReference type="EMBL" id="KRL98796.1"/>
    </source>
</evidence>
<organism evidence="9 10">
    <name type="scientific">Liquorilactobacillus satsumensis DSM 16230 = JCM 12392</name>
    <dbReference type="NCBI Taxonomy" id="1423801"/>
    <lineage>
        <taxon>Bacteria</taxon>
        <taxon>Bacillati</taxon>
        <taxon>Bacillota</taxon>
        <taxon>Bacilli</taxon>
        <taxon>Lactobacillales</taxon>
        <taxon>Lactobacillaceae</taxon>
        <taxon>Liquorilactobacillus</taxon>
    </lineage>
</organism>
<proteinExistence type="inferred from homology"/>
<feature type="transmembrane region" description="Helical" evidence="8">
    <location>
        <begin position="266"/>
        <end position="291"/>
    </location>
</feature>
<evidence type="ECO:0000256" key="8">
    <source>
        <dbReference type="SAM" id="Phobius"/>
    </source>
</evidence>
<feature type="transmembrane region" description="Helical" evidence="8">
    <location>
        <begin position="239"/>
        <end position="260"/>
    </location>
</feature>
<feature type="transmembrane region" description="Helical" evidence="8">
    <location>
        <begin position="21"/>
        <end position="39"/>
    </location>
</feature>
<evidence type="ECO:0000313" key="10">
    <source>
        <dbReference type="Proteomes" id="UP000051166"/>
    </source>
</evidence>
<dbReference type="Proteomes" id="UP000051166">
    <property type="component" value="Unassembled WGS sequence"/>
</dbReference>
<keyword evidence="3" id="KW-0813">Transport</keyword>
<protein>
    <recommendedName>
        <fullName evidence="11">Permease</fullName>
    </recommendedName>
</protein>